<dbReference type="PANTHER" id="PTHR47098">
    <property type="entry name" value="PROTEIN MAK32"/>
    <property type="match status" value="1"/>
</dbReference>
<evidence type="ECO:0000313" key="3">
    <source>
        <dbReference type="Proteomes" id="UP000247892"/>
    </source>
</evidence>
<dbReference type="Pfam" id="PF00294">
    <property type="entry name" value="PfkB"/>
    <property type="match status" value="1"/>
</dbReference>
<dbReference type="OrthoDB" id="9813569at2"/>
<keyword evidence="3" id="KW-1185">Reference proteome</keyword>
<dbReference type="SUPFAM" id="SSF53613">
    <property type="entry name" value="Ribokinase-like"/>
    <property type="match status" value="1"/>
</dbReference>
<dbReference type="Proteomes" id="UP000247892">
    <property type="component" value="Unassembled WGS sequence"/>
</dbReference>
<organism evidence="2 3">
    <name type="scientific">Prauserella flavalba</name>
    <dbReference type="NCBI Taxonomy" id="1477506"/>
    <lineage>
        <taxon>Bacteria</taxon>
        <taxon>Bacillati</taxon>
        <taxon>Actinomycetota</taxon>
        <taxon>Actinomycetes</taxon>
        <taxon>Pseudonocardiales</taxon>
        <taxon>Pseudonocardiaceae</taxon>
        <taxon>Prauserella</taxon>
    </lineage>
</organism>
<dbReference type="AlphaFoldDB" id="A0A318LPA3"/>
<dbReference type="InterPro" id="IPR011611">
    <property type="entry name" value="PfkB_dom"/>
</dbReference>
<evidence type="ECO:0000313" key="2">
    <source>
        <dbReference type="EMBL" id="PXY35370.1"/>
    </source>
</evidence>
<dbReference type="PANTHER" id="PTHR47098:SF2">
    <property type="entry name" value="PROTEIN MAK32"/>
    <property type="match status" value="1"/>
</dbReference>
<dbReference type="Gene3D" id="3.40.1190.20">
    <property type="match status" value="1"/>
</dbReference>
<proteinExistence type="predicted"/>
<gene>
    <name evidence="2" type="ORF">BA062_07440</name>
</gene>
<evidence type="ECO:0000259" key="1">
    <source>
        <dbReference type="Pfam" id="PF00294"/>
    </source>
</evidence>
<dbReference type="EMBL" id="MASU01000005">
    <property type="protein sequence ID" value="PXY35370.1"/>
    <property type="molecule type" value="Genomic_DNA"/>
</dbReference>
<dbReference type="InterPro" id="IPR029056">
    <property type="entry name" value="Ribokinase-like"/>
</dbReference>
<feature type="domain" description="Carbohydrate kinase PfkB" evidence="1">
    <location>
        <begin position="168"/>
        <end position="281"/>
    </location>
</feature>
<accession>A0A318LPA3</accession>
<dbReference type="RefSeq" id="WP_110335363.1">
    <property type="nucleotide sequence ID" value="NZ_JBHVKT010000026.1"/>
</dbReference>
<name>A0A318LPA3_9PSEU</name>
<sequence>MPTELVAVLSHAVTDEIYGADGEFLAREVGGAGAYAATGASLAGEPWSTVIVSGAGARDRPALVRWFRERQVEPAGLFVHGERSPLTRIRYDHEGERVEEPVFGAEHFAAHTPLPRHLPVPPARLGGVYLFHDTEPRYWAEITAFRQRWHGPLLWEIAADACEPGNVATVRELVTAVDVLSLNVAEARSLLGTTDPAEVHRALGRPGLVLVLRGGADGAVVCADGHLLHAGVAPGAVVDPTGGGNSHSGAFLAAFARTGDARCAARYAAAAASVVIAQNGAPPIDQALRADVTARAGRVRVHP</sequence>
<reference evidence="2 3" key="1">
    <citation type="submission" date="2016-07" db="EMBL/GenBank/DDBJ databases">
        <title>Draft genome sequence of Prauserella sp. YIM 121212, isolated from alkaline soil.</title>
        <authorList>
            <person name="Ruckert C."/>
            <person name="Albersmeier A."/>
            <person name="Jiang C.-L."/>
            <person name="Jiang Y."/>
            <person name="Kalinowski J."/>
            <person name="Schneider O."/>
            <person name="Winkler A."/>
            <person name="Zotchev S.B."/>
        </authorList>
    </citation>
    <scope>NUCLEOTIDE SEQUENCE [LARGE SCALE GENOMIC DNA]</scope>
    <source>
        <strain evidence="2 3">YIM 121212</strain>
    </source>
</reference>
<comment type="caution">
    <text evidence="2">The sequence shown here is derived from an EMBL/GenBank/DDBJ whole genome shotgun (WGS) entry which is preliminary data.</text>
</comment>
<protein>
    <recommendedName>
        <fullName evidence="1">Carbohydrate kinase PfkB domain-containing protein</fullName>
    </recommendedName>
</protein>